<dbReference type="NCBIfam" id="NF008324">
    <property type="entry name" value="PRK11114.1-2"/>
    <property type="match status" value="1"/>
</dbReference>
<keyword evidence="7 15" id="KW-1003">Cell membrane</keyword>
<keyword evidence="12 15" id="KW-1133">Transmembrane helix</keyword>
<evidence type="ECO:0000313" key="17">
    <source>
        <dbReference type="EMBL" id="VGM13693.1"/>
    </source>
</evidence>
<comment type="subunit">
    <text evidence="5 15">Tightly associated with the cellulose synthase catalytic subunit.</text>
</comment>
<protein>
    <recommendedName>
        <fullName evidence="6 15">Cyclic di-GMP-binding protein</fullName>
    </recommendedName>
    <alternativeName>
        <fullName evidence="14 15">Cellulose synthase regulatory subunit</fullName>
    </alternativeName>
</protein>
<evidence type="ECO:0000256" key="10">
    <source>
        <dbReference type="ARBA" id="ARBA00022692"/>
    </source>
</evidence>
<dbReference type="EMBL" id="CAAHCX010000004">
    <property type="protein sequence ID" value="VGM13693.1"/>
    <property type="molecule type" value="Genomic_DNA"/>
</dbReference>
<feature type="compositionally biased region" description="Low complexity" evidence="16">
    <location>
        <begin position="49"/>
        <end position="77"/>
    </location>
</feature>
<keyword evidence="15" id="KW-0732">Signal</keyword>
<dbReference type="Gene3D" id="2.60.120.260">
    <property type="entry name" value="Galactose-binding domain-like"/>
    <property type="match status" value="2"/>
</dbReference>
<feature type="transmembrane region" description="Helical" evidence="15">
    <location>
        <begin position="778"/>
        <end position="799"/>
    </location>
</feature>
<dbReference type="InterPro" id="IPR018513">
    <property type="entry name" value="Cell_synthase_bac"/>
</dbReference>
<evidence type="ECO:0000256" key="9">
    <source>
        <dbReference type="ARBA" id="ARBA00022636"/>
    </source>
</evidence>
<name>A0A485T7J1_KLEPN</name>
<reference evidence="18" key="1">
    <citation type="submission" date="2019-03" db="EMBL/GenBank/DDBJ databases">
        <authorList>
            <consortium name="Pathogen Informatics"/>
        </authorList>
    </citation>
    <scope>NUCLEOTIDE SEQUENCE</scope>
    <source>
        <strain evidence="18">5012STDY7626356</strain>
        <strain evidence="17">5012STDY7626451</strain>
    </source>
</reference>
<dbReference type="EMBL" id="CAAHDE010000004">
    <property type="protein sequence ID" value="VGM32660.1"/>
    <property type="molecule type" value="Genomic_DNA"/>
</dbReference>
<dbReference type="GO" id="GO:0006011">
    <property type="term" value="P:UDP-alpha-D-glucose metabolic process"/>
    <property type="evidence" value="ECO:0007669"/>
    <property type="project" value="InterPro"/>
</dbReference>
<comment type="similarity">
    <text evidence="4 15">Belongs to the AcsB/BcsB family.</text>
</comment>
<dbReference type="AlphaFoldDB" id="A0A485T7J1"/>
<dbReference type="Pfam" id="PF03170">
    <property type="entry name" value="BcsB"/>
    <property type="match status" value="1"/>
</dbReference>
<keyword evidence="9 15" id="KW-0973">c-di-GMP</keyword>
<sequence length="813" mass="87938">MKRLTTLALLAGMLSAPALHSEEPGSGAAAPLSFPQLNDAADSEPGDEPPAASPEEGASPAAPAPATAGDAAATAPVPVMPDLPPPVSGTAAPEVIPVAPVWGGDLNLAQMGMPDGIILSGGQRQGGVSFTLPADQVVIHSQLSLAVRVSPEMASRNATLQLMLNGQPLGTLPLGADGEDVSHYQLDIPPALMVSSNNLSVKINDGDTLQCQRDIHDTSRVTVLPTSHFSWESQQLNISDDLSHFPRPFFDSMQMTPADIAVAYGAKPSADVFSAAALISSWLGIQADYRGIAFSALRDRLPERHGIVIGHPGEQVGGMMLPETDKPLLRIIANPANPAYKLLLIVGKNDTALRMAAWRLTRGNFAPQTATLDVEPQTIPVGKAYDAPRWITTDRPVKLSELLRKDQSPTVSGVWHEPLRIAFRAAPDLYLWDGETIPLQVGYRFPSESWINEDKSLLSVTLNGTFLNNLPMNKQGPLEKVWRYLGGDARQERFTIPLAPYLIYGDNQLSMYFNVVPKDDVPCSVLLNNNIKSRITDDSWIDLSKTRHFSLLPNLSYFVGASFPFSRLADYSQTTLLLPADPSETQVATLLNLAARSGNATGTALANNRVVLGMPTGGGDLQSLRERDVLAVTALDQQAFNQSLLADSPYRPVDNVLSVREPDLWQKVQRRLTGDWTSASLDADRYFSSSSAWRGFISYRSPWNSTRLVVVALASNDDQLARLKTDLESPRINAGIRGDTAVITSDNGVRSFQVSTPFPSGQMPWYMMAVWYASQHSGFLAVLGLIATSIMGLALTAMFKRHARKRLGSGDNQ</sequence>
<gene>
    <name evidence="18" type="primary">bcsB</name>
    <name evidence="18" type="ORF">SAMEA4873557_02737</name>
    <name evidence="17" type="ORF">SAMEA4873653_03590</name>
</gene>
<evidence type="ECO:0000256" key="6">
    <source>
        <dbReference type="ARBA" id="ARBA00021844"/>
    </source>
</evidence>
<evidence type="ECO:0000256" key="16">
    <source>
        <dbReference type="SAM" id="MobiDB-lite"/>
    </source>
</evidence>
<dbReference type="PRINTS" id="PR01440">
    <property type="entry name" value="CELLSNTHASEB"/>
</dbReference>
<dbReference type="UniPathway" id="UPA00694"/>
<evidence type="ECO:0000313" key="18">
    <source>
        <dbReference type="EMBL" id="VGM32660.1"/>
    </source>
</evidence>
<comment type="subcellular location">
    <subcellularLocation>
        <location evidence="2">Cell inner membrane</location>
        <topology evidence="2">Single-pass membrane protein</topology>
    </subcellularLocation>
</comment>
<evidence type="ECO:0000256" key="1">
    <source>
        <dbReference type="ARBA" id="ARBA00002057"/>
    </source>
</evidence>
<organism evidence="18">
    <name type="scientific">Klebsiella pneumoniae</name>
    <dbReference type="NCBI Taxonomy" id="573"/>
    <lineage>
        <taxon>Bacteria</taxon>
        <taxon>Pseudomonadati</taxon>
        <taxon>Pseudomonadota</taxon>
        <taxon>Gammaproteobacteria</taxon>
        <taxon>Enterobacterales</taxon>
        <taxon>Enterobacteriaceae</taxon>
        <taxon>Klebsiella/Raoultella group</taxon>
        <taxon>Klebsiella</taxon>
        <taxon>Klebsiella pneumoniae complex</taxon>
    </lineage>
</organism>
<evidence type="ECO:0000256" key="5">
    <source>
        <dbReference type="ARBA" id="ARBA00011437"/>
    </source>
</evidence>
<evidence type="ECO:0000256" key="3">
    <source>
        <dbReference type="ARBA" id="ARBA00005186"/>
    </source>
</evidence>
<evidence type="ECO:0000256" key="4">
    <source>
        <dbReference type="ARBA" id="ARBA00010714"/>
    </source>
</evidence>
<dbReference type="RefSeq" id="WP_023301444.1">
    <property type="nucleotide sequence ID" value="NZ_AP022527.1"/>
</dbReference>
<dbReference type="InterPro" id="IPR003920">
    <property type="entry name" value="Cell_synth_B"/>
</dbReference>
<evidence type="ECO:0000256" key="12">
    <source>
        <dbReference type="ARBA" id="ARBA00022989"/>
    </source>
</evidence>
<feature type="signal peptide" evidence="15">
    <location>
        <begin position="1"/>
        <end position="21"/>
    </location>
</feature>
<feature type="region of interest" description="Disordered" evidence="16">
    <location>
        <begin position="19"/>
        <end position="85"/>
    </location>
</feature>
<keyword evidence="11 15" id="KW-0135">Cellulose biosynthesis</keyword>
<comment type="function">
    <text evidence="1 15">Binds the cellulose synthase activator, bis-(3'-5') cyclic diguanylic acid (c-di-GMP).</text>
</comment>
<evidence type="ECO:0000256" key="8">
    <source>
        <dbReference type="ARBA" id="ARBA00022519"/>
    </source>
</evidence>
<evidence type="ECO:0000256" key="15">
    <source>
        <dbReference type="RuleBase" id="RU365021"/>
    </source>
</evidence>
<evidence type="ECO:0000256" key="11">
    <source>
        <dbReference type="ARBA" id="ARBA00022916"/>
    </source>
</evidence>
<feature type="chain" id="PRO_5044035158" description="Cyclic di-GMP-binding protein" evidence="15">
    <location>
        <begin position="22"/>
        <end position="813"/>
    </location>
</feature>
<dbReference type="PANTHER" id="PTHR39083:SF1">
    <property type="entry name" value="CYCLIC DI-GMP-BINDING PROTEIN"/>
    <property type="match status" value="1"/>
</dbReference>
<accession>A0A485T7J1</accession>
<proteinExistence type="inferred from homology"/>
<comment type="pathway">
    <text evidence="3 15">Glycan metabolism; bacterial cellulose biosynthesis.</text>
</comment>
<keyword evidence="10 15" id="KW-0812">Transmembrane</keyword>
<evidence type="ECO:0000256" key="14">
    <source>
        <dbReference type="ARBA" id="ARBA00033444"/>
    </source>
</evidence>
<keyword evidence="13 15" id="KW-0472">Membrane</keyword>
<keyword evidence="8 15" id="KW-0997">Cell inner membrane</keyword>
<dbReference type="GO" id="GO:0030244">
    <property type="term" value="P:cellulose biosynthetic process"/>
    <property type="evidence" value="ECO:0007669"/>
    <property type="project" value="UniProtKB-KW"/>
</dbReference>
<dbReference type="PANTHER" id="PTHR39083">
    <property type="entry name" value="CYCLIC DI-GMP-BINDING PROTEIN"/>
    <property type="match status" value="1"/>
</dbReference>
<dbReference type="GO" id="GO:0005886">
    <property type="term" value="C:plasma membrane"/>
    <property type="evidence" value="ECO:0007669"/>
    <property type="project" value="UniProtKB-SubCell"/>
</dbReference>
<evidence type="ECO:0000256" key="13">
    <source>
        <dbReference type="ARBA" id="ARBA00023136"/>
    </source>
</evidence>
<evidence type="ECO:0000256" key="2">
    <source>
        <dbReference type="ARBA" id="ARBA00004377"/>
    </source>
</evidence>
<evidence type="ECO:0000256" key="7">
    <source>
        <dbReference type="ARBA" id="ARBA00022475"/>
    </source>
</evidence>